<dbReference type="GO" id="GO:0008477">
    <property type="term" value="F:purine nucleosidase activity"/>
    <property type="evidence" value="ECO:0007669"/>
    <property type="project" value="TreeGrafter"/>
</dbReference>
<name>A0A7D8Z5A0_VANHU</name>
<dbReference type="SUPFAM" id="SSF53590">
    <property type="entry name" value="Nucleoside hydrolase"/>
    <property type="match status" value="1"/>
</dbReference>
<evidence type="ECO:0000313" key="7">
    <source>
        <dbReference type="Proteomes" id="UP000473826"/>
    </source>
</evidence>
<dbReference type="PANTHER" id="PTHR12304">
    <property type="entry name" value="INOSINE-URIDINE PREFERRING NUCLEOSIDE HYDROLASE"/>
    <property type="match status" value="1"/>
</dbReference>
<keyword evidence="3" id="KW-0326">Glycosidase</keyword>
<reference evidence="6 7" key="1">
    <citation type="journal article" date="2019" name="PLoS Genet.">
        <title>Convergent evolution of linked mating-type loci in basidiomycete fungi.</title>
        <authorList>
            <person name="Sun S."/>
            <person name="Coelho M.A."/>
            <person name="Heitman J."/>
            <person name="Nowrousian M."/>
        </authorList>
    </citation>
    <scope>NUCLEOTIDE SEQUENCE [LARGE SCALE GENOMIC DNA]</scope>
    <source>
        <strain evidence="6 7">CBS 4282</strain>
    </source>
</reference>
<evidence type="ECO:0000256" key="3">
    <source>
        <dbReference type="ARBA" id="ARBA00023295"/>
    </source>
</evidence>
<feature type="compositionally biased region" description="Basic and acidic residues" evidence="4">
    <location>
        <begin position="330"/>
        <end position="339"/>
    </location>
</feature>
<keyword evidence="2" id="KW-0378">Hydrolase</keyword>
<comment type="similarity">
    <text evidence="1">Belongs to the IUNH family.</text>
</comment>
<evidence type="ECO:0000256" key="2">
    <source>
        <dbReference type="ARBA" id="ARBA00022801"/>
    </source>
</evidence>
<keyword evidence="7" id="KW-1185">Reference proteome</keyword>
<dbReference type="GO" id="GO:0006152">
    <property type="term" value="P:purine nucleoside catabolic process"/>
    <property type="evidence" value="ECO:0007669"/>
    <property type="project" value="TreeGrafter"/>
</dbReference>
<feature type="domain" description="Inosine/uridine-preferring nucleoside hydrolase" evidence="5">
    <location>
        <begin position="6"/>
        <end position="332"/>
    </location>
</feature>
<dbReference type="GO" id="GO:0005829">
    <property type="term" value="C:cytosol"/>
    <property type="evidence" value="ECO:0007669"/>
    <property type="project" value="TreeGrafter"/>
</dbReference>
<dbReference type="Proteomes" id="UP000473826">
    <property type="component" value="Unassembled WGS sequence"/>
</dbReference>
<feature type="compositionally biased region" description="Basic and acidic residues" evidence="4">
    <location>
        <begin position="353"/>
        <end position="364"/>
    </location>
</feature>
<dbReference type="InterPro" id="IPR023186">
    <property type="entry name" value="IUNH"/>
</dbReference>
<proteinExistence type="inferred from homology"/>
<comment type="caution">
    <text evidence="6">The sequence shown here is derived from an EMBL/GenBank/DDBJ whole genome shotgun (WGS) entry which is preliminary data.</text>
</comment>
<evidence type="ECO:0000313" key="6">
    <source>
        <dbReference type="EMBL" id="TXT13112.1"/>
    </source>
</evidence>
<accession>A0A7D8Z5A0</accession>
<evidence type="ECO:0000256" key="1">
    <source>
        <dbReference type="ARBA" id="ARBA00009176"/>
    </source>
</evidence>
<dbReference type="OrthoDB" id="5783963at2759"/>
<sequence>MAPHKIIIDTDPGVDDVLAILLALSSPEVEVALITAVFGNTHAPMTFDNLLKMYYNLGLEFAAFPEARKRFPLVSSENKTLVAIGEDGPIGGEKHVATYFHGPDGLSNISETHPEFSPAPSKPEDEHEFVKFVPRKGWEAILDVLRAEPEGTVSVVALGPLTNVAWAAREDPATFARVAEVVWMGGALDVPGNTSPVAEFNCFADPYAFAFLADEVKKGAFRLVFAPLDITSPHMIPFSDLLHTGEGGEKPTPLQAFTTSFLTRVRGLQAKFGLPDAMEMHDPVAVWYAIANRGSRSPELAAGWAVKGRQFAVERNGEMTRGMCVVDRRGTGEETSIRTEDEELKGSGLTKESAAKLGKEDKAADSSPLPLAITGTPGTPELRRLLLGRVFGTAV</sequence>
<protein>
    <recommendedName>
        <fullName evidence="5">Inosine/uridine-preferring nucleoside hydrolase domain-containing protein</fullName>
    </recommendedName>
</protein>
<dbReference type="InterPro" id="IPR036452">
    <property type="entry name" value="Ribo_hydro-like"/>
</dbReference>
<dbReference type="Pfam" id="PF01156">
    <property type="entry name" value="IU_nuc_hydro"/>
    <property type="match status" value="1"/>
</dbReference>
<dbReference type="InterPro" id="IPR001910">
    <property type="entry name" value="Inosine/uridine_hydrolase_dom"/>
</dbReference>
<gene>
    <name evidence="6" type="ORF">VHUM_01513</name>
</gene>
<dbReference type="AlphaFoldDB" id="A0A7D8Z5A0"/>
<evidence type="ECO:0000256" key="4">
    <source>
        <dbReference type="SAM" id="MobiDB-lite"/>
    </source>
</evidence>
<organism evidence="6 7">
    <name type="scientific">Vanrija humicola</name>
    <name type="common">Yeast</name>
    <name type="synonym">Cryptococcus humicola</name>
    <dbReference type="NCBI Taxonomy" id="5417"/>
    <lineage>
        <taxon>Eukaryota</taxon>
        <taxon>Fungi</taxon>
        <taxon>Dikarya</taxon>
        <taxon>Basidiomycota</taxon>
        <taxon>Agaricomycotina</taxon>
        <taxon>Tremellomycetes</taxon>
        <taxon>Trichosporonales</taxon>
        <taxon>Trichosporonaceae</taxon>
        <taxon>Vanrija</taxon>
    </lineage>
</organism>
<dbReference type="PANTHER" id="PTHR12304:SF56">
    <property type="entry name" value="HYDROLASE, PUTATIVE (AFU_ORTHOLOGUE AFUA_1G11790)-RELATED"/>
    <property type="match status" value="1"/>
</dbReference>
<feature type="region of interest" description="Disordered" evidence="4">
    <location>
        <begin position="330"/>
        <end position="369"/>
    </location>
</feature>
<dbReference type="EMBL" id="QKWK01000003">
    <property type="protein sequence ID" value="TXT13112.1"/>
    <property type="molecule type" value="Genomic_DNA"/>
</dbReference>
<dbReference type="Gene3D" id="3.90.245.10">
    <property type="entry name" value="Ribonucleoside hydrolase-like"/>
    <property type="match status" value="1"/>
</dbReference>
<evidence type="ECO:0000259" key="5">
    <source>
        <dbReference type="Pfam" id="PF01156"/>
    </source>
</evidence>